<dbReference type="PROSITE" id="PS50846">
    <property type="entry name" value="HMA_2"/>
    <property type="match status" value="1"/>
</dbReference>
<evidence type="ECO:0000256" key="1">
    <source>
        <dbReference type="ARBA" id="ARBA00022723"/>
    </source>
</evidence>
<dbReference type="InterPro" id="IPR036163">
    <property type="entry name" value="HMA_dom_sf"/>
</dbReference>
<evidence type="ECO:0000313" key="4">
    <source>
        <dbReference type="Proteomes" id="UP000319280"/>
    </source>
</evidence>
<feature type="domain" description="HMA" evidence="2">
    <location>
        <begin position="2"/>
        <end position="70"/>
    </location>
</feature>
<evidence type="ECO:0000259" key="2">
    <source>
        <dbReference type="PROSITE" id="PS50846"/>
    </source>
</evidence>
<dbReference type="Pfam" id="PF00403">
    <property type="entry name" value="HMA"/>
    <property type="match status" value="1"/>
</dbReference>
<dbReference type="GO" id="GO:0046872">
    <property type="term" value="F:metal ion binding"/>
    <property type="evidence" value="ECO:0007669"/>
    <property type="project" value="UniProtKB-KW"/>
</dbReference>
<organism evidence="3 4">
    <name type="scientific">Lentibacillus cibarius</name>
    <dbReference type="NCBI Taxonomy" id="2583219"/>
    <lineage>
        <taxon>Bacteria</taxon>
        <taxon>Bacillati</taxon>
        <taxon>Bacillota</taxon>
        <taxon>Bacilli</taxon>
        <taxon>Bacillales</taxon>
        <taxon>Bacillaceae</taxon>
        <taxon>Lentibacillus</taxon>
    </lineage>
</organism>
<keyword evidence="4" id="KW-1185">Reference proteome</keyword>
<dbReference type="SUPFAM" id="SSF55008">
    <property type="entry name" value="HMA, heavy metal-associated domain"/>
    <property type="match status" value="1"/>
</dbReference>
<dbReference type="CDD" id="cd00371">
    <property type="entry name" value="HMA"/>
    <property type="match status" value="1"/>
</dbReference>
<sequence length="77" mass="8412">MQKAIINLETLTCPSCIQKIENALKGMNGIEKDSVEVLFNSSKVKANFDAEALTIESIEKAIEDLGYPVIKSKVRAA</sequence>
<dbReference type="InterPro" id="IPR006121">
    <property type="entry name" value="HMA_dom"/>
</dbReference>
<comment type="caution">
    <text evidence="3">The sequence shown here is derived from an EMBL/GenBank/DDBJ whole genome shotgun (WGS) entry which is preliminary data.</text>
</comment>
<dbReference type="InterPro" id="IPR017969">
    <property type="entry name" value="Heavy-metal-associated_CS"/>
</dbReference>
<reference evidence="3 4" key="1">
    <citation type="submission" date="2019-07" db="EMBL/GenBank/DDBJ databases">
        <title>Genomic analysis of Lentibacillus sp. NKC851-2.</title>
        <authorList>
            <person name="Oh Y.J."/>
        </authorList>
    </citation>
    <scope>NUCLEOTIDE SEQUENCE [LARGE SCALE GENOMIC DNA]</scope>
    <source>
        <strain evidence="3 4">NKC851-2</strain>
    </source>
</reference>
<dbReference type="EMBL" id="VJMZ01000001">
    <property type="protein sequence ID" value="TRM10971.1"/>
    <property type="molecule type" value="Genomic_DNA"/>
</dbReference>
<dbReference type="Proteomes" id="UP000319280">
    <property type="component" value="Unassembled WGS sequence"/>
</dbReference>
<proteinExistence type="predicted"/>
<dbReference type="AlphaFoldDB" id="A0A549YGF1"/>
<gene>
    <name evidence="3" type="ORF">FH966_04110</name>
</gene>
<dbReference type="PROSITE" id="PS01047">
    <property type="entry name" value="HMA_1"/>
    <property type="match status" value="1"/>
</dbReference>
<accession>A0A549YGF1</accession>
<dbReference type="Gene3D" id="3.30.70.100">
    <property type="match status" value="1"/>
</dbReference>
<dbReference type="RefSeq" id="WP_142790180.1">
    <property type="nucleotide sequence ID" value="NZ_VJMZ01000001.1"/>
</dbReference>
<evidence type="ECO:0000313" key="3">
    <source>
        <dbReference type="EMBL" id="TRM10971.1"/>
    </source>
</evidence>
<protein>
    <submittedName>
        <fullName evidence="3">Heavy-metal-associated domain-containing protein</fullName>
    </submittedName>
</protein>
<name>A0A549YGF1_9BACI</name>
<keyword evidence="1" id="KW-0479">Metal-binding</keyword>